<evidence type="ECO:0000313" key="3">
    <source>
        <dbReference type="Proteomes" id="UP000249061"/>
    </source>
</evidence>
<protein>
    <recommendedName>
        <fullName evidence="4">Glycerophosphoryl diester phosphodiesterase membrane domain-containing protein</fullName>
    </recommendedName>
</protein>
<gene>
    <name evidence="2" type="ORF">DI536_34635</name>
</gene>
<proteinExistence type="predicted"/>
<comment type="caution">
    <text evidence="2">The sequence shown here is derived from an EMBL/GenBank/DDBJ whole genome shotgun (WGS) entry which is preliminary data.</text>
</comment>
<feature type="transmembrane region" description="Helical" evidence="1">
    <location>
        <begin position="209"/>
        <end position="233"/>
    </location>
</feature>
<feature type="transmembrane region" description="Helical" evidence="1">
    <location>
        <begin position="122"/>
        <end position="144"/>
    </location>
</feature>
<sequence length="288" mass="29660">MEKTNMNFTRLAKRSLDLVWKQKSLWLFGFFAIAGGGTAANNGLTRKGSGGGMADVSDFPAWVWPVLAVVVGIGFVALIMHVVSEAALIDGVKRAETADQPSVTTGLQSGRRNFWRVVGVKLALGALSALAALVMAAPALLAVFDLLPVWLAVVLSVPALIIGVPVLLSLQFVTQYALRIAVLDDVGVGAAIGRARVHLQGRVVDSVKLLLLAFVAQAAGSMATVACLIPGAALGVGVWALTDAVIPAVAVGAILSAPFAAMALGATGALRSTVWTLGFLEGRAEALS</sequence>
<feature type="transmembrane region" description="Helical" evidence="1">
    <location>
        <begin position="245"/>
        <end position="270"/>
    </location>
</feature>
<evidence type="ECO:0008006" key="4">
    <source>
        <dbReference type="Google" id="ProtNLM"/>
    </source>
</evidence>
<feature type="transmembrane region" description="Helical" evidence="1">
    <location>
        <begin position="63"/>
        <end position="84"/>
    </location>
</feature>
<dbReference type="Proteomes" id="UP000249061">
    <property type="component" value="Unassembled WGS sequence"/>
</dbReference>
<dbReference type="EMBL" id="QFQP01000062">
    <property type="protein sequence ID" value="PZR04211.1"/>
    <property type="molecule type" value="Genomic_DNA"/>
</dbReference>
<keyword evidence="1" id="KW-0472">Membrane</keyword>
<feature type="transmembrane region" description="Helical" evidence="1">
    <location>
        <begin position="150"/>
        <end position="170"/>
    </location>
</feature>
<accession>A0A2W5V2I9</accession>
<evidence type="ECO:0000256" key="1">
    <source>
        <dbReference type="SAM" id="Phobius"/>
    </source>
</evidence>
<evidence type="ECO:0000313" key="2">
    <source>
        <dbReference type="EMBL" id="PZR04211.1"/>
    </source>
</evidence>
<keyword evidence="1" id="KW-0812">Transmembrane</keyword>
<organism evidence="2 3">
    <name type="scientific">Archangium gephyra</name>
    <dbReference type="NCBI Taxonomy" id="48"/>
    <lineage>
        <taxon>Bacteria</taxon>
        <taxon>Pseudomonadati</taxon>
        <taxon>Myxococcota</taxon>
        <taxon>Myxococcia</taxon>
        <taxon>Myxococcales</taxon>
        <taxon>Cystobacterineae</taxon>
        <taxon>Archangiaceae</taxon>
        <taxon>Archangium</taxon>
    </lineage>
</organism>
<dbReference type="AlphaFoldDB" id="A0A2W5V2I9"/>
<name>A0A2W5V2I9_9BACT</name>
<keyword evidence="1" id="KW-1133">Transmembrane helix</keyword>
<reference evidence="2 3" key="1">
    <citation type="submission" date="2017-08" db="EMBL/GenBank/DDBJ databases">
        <title>Infants hospitalized years apart are colonized by the same room-sourced microbial strains.</title>
        <authorList>
            <person name="Brooks B."/>
            <person name="Olm M.R."/>
            <person name="Firek B.A."/>
            <person name="Baker R."/>
            <person name="Thomas B.C."/>
            <person name="Morowitz M.J."/>
            <person name="Banfield J.F."/>
        </authorList>
    </citation>
    <scope>NUCLEOTIDE SEQUENCE [LARGE SCALE GENOMIC DNA]</scope>
    <source>
        <strain evidence="2">S2_003_000_R2_14</strain>
    </source>
</reference>